<dbReference type="Proteomes" id="UP000199515">
    <property type="component" value="Unassembled WGS sequence"/>
</dbReference>
<dbReference type="GO" id="GO:0003700">
    <property type="term" value="F:DNA-binding transcription factor activity"/>
    <property type="evidence" value="ECO:0007669"/>
    <property type="project" value="TreeGrafter"/>
</dbReference>
<name>A0A1H3SBW9_9PSEU</name>
<dbReference type="InterPro" id="IPR036271">
    <property type="entry name" value="Tet_transcr_reg_TetR-rel_C_sf"/>
</dbReference>
<dbReference type="STRING" id="589385.SAMN05421504_11393"/>
<organism evidence="4 5">
    <name type="scientific">Amycolatopsis xylanica</name>
    <dbReference type="NCBI Taxonomy" id="589385"/>
    <lineage>
        <taxon>Bacteria</taxon>
        <taxon>Bacillati</taxon>
        <taxon>Actinomycetota</taxon>
        <taxon>Actinomycetes</taxon>
        <taxon>Pseudonocardiales</taxon>
        <taxon>Pseudonocardiaceae</taxon>
        <taxon>Amycolatopsis</taxon>
    </lineage>
</organism>
<gene>
    <name evidence="4" type="ORF">SAMN05421504_11393</name>
</gene>
<dbReference type="PROSITE" id="PS50977">
    <property type="entry name" value="HTH_TETR_2"/>
    <property type="match status" value="1"/>
</dbReference>
<evidence type="ECO:0000313" key="5">
    <source>
        <dbReference type="Proteomes" id="UP000199515"/>
    </source>
</evidence>
<feature type="domain" description="HTH tetR-type" evidence="3">
    <location>
        <begin position="1"/>
        <end position="49"/>
    </location>
</feature>
<dbReference type="PANTHER" id="PTHR30055:SF160">
    <property type="entry name" value="TRANSCRIPTIONAL REGULATORY PROTEIN (PROBABLY ASNC-FAMILY)-RELATED"/>
    <property type="match status" value="1"/>
</dbReference>
<keyword evidence="1 2" id="KW-0238">DNA-binding</keyword>
<reference evidence="4 5" key="1">
    <citation type="submission" date="2016-10" db="EMBL/GenBank/DDBJ databases">
        <authorList>
            <person name="de Groot N.N."/>
        </authorList>
    </citation>
    <scope>NUCLEOTIDE SEQUENCE [LARGE SCALE GENOMIC DNA]</scope>
    <source>
        <strain evidence="4 5">CPCC 202699</strain>
    </source>
</reference>
<feature type="DNA-binding region" description="H-T-H motif" evidence="2">
    <location>
        <begin position="12"/>
        <end position="31"/>
    </location>
</feature>
<keyword evidence="5" id="KW-1185">Reference proteome</keyword>
<dbReference type="PANTHER" id="PTHR30055">
    <property type="entry name" value="HTH-TYPE TRANSCRIPTIONAL REGULATOR RUTR"/>
    <property type="match status" value="1"/>
</dbReference>
<dbReference type="AlphaFoldDB" id="A0A1H3SBW9"/>
<evidence type="ECO:0000256" key="2">
    <source>
        <dbReference type="PROSITE-ProRule" id="PRU00335"/>
    </source>
</evidence>
<evidence type="ECO:0000313" key="4">
    <source>
        <dbReference type="EMBL" id="SDZ35200.1"/>
    </source>
</evidence>
<dbReference type="InterPro" id="IPR009057">
    <property type="entry name" value="Homeodomain-like_sf"/>
</dbReference>
<dbReference type="InterPro" id="IPR050109">
    <property type="entry name" value="HTH-type_TetR-like_transc_reg"/>
</dbReference>
<evidence type="ECO:0000256" key="1">
    <source>
        <dbReference type="ARBA" id="ARBA00023125"/>
    </source>
</evidence>
<sequence length="201" mass="22101">MRAIAEHGPDVTTERIAEAAGVARAQIYRHFDDATDLQRAIADRATQAITAALRPVWEPQGSALQMIFVAVDAHTGWVAANGELYRYLMRHSQIGRSAGQDAIVDVKTIIARQLTQVFEFYLNAFELDARIADVLSFGVVGLVDSSVTQWLNSPQGIDRPQLTDMLTRWVWHILNDSLRAAGIEIDPDLPLPPPPPATPPA</sequence>
<accession>A0A1H3SBW9</accession>
<dbReference type="Gene3D" id="1.10.357.10">
    <property type="entry name" value="Tetracycline Repressor, domain 2"/>
    <property type="match status" value="1"/>
</dbReference>
<dbReference type="GO" id="GO:0000976">
    <property type="term" value="F:transcription cis-regulatory region binding"/>
    <property type="evidence" value="ECO:0007669"/>
    <property type="project" value="TreeGrafter"/>
</dbReference>
<dbReference type="Pfam" id="PF00440">
    <property type="entry name" value="TetR_N"/>
    <property type="match status" value="1"/>
</dbReference>
<dbReference type="EMBL" id="FNON01000013">
    <property type="protein sequence ID" value="SDZ35200.1"/>
    <property type="molecule type" value="Genomic_DNA"/>
</dbReference>
<protein>
    <submittedName>
        <fullName evidence="4">DNA-binding transcriptional regulator, AcrR family</fullName>
    </submittedName>
</protein>
<evidence type="ECO:0000259" key="3">
    <source>
        <dbReference type="PROSITE" id="PS50977"/>
    </source>
</evidence>
<dbReference type="SUPFAM" id="SSF46689">
    <property type="entry name" value="Homeodomain-like"/>
    <property type="match status" value="1"/>
</dbReference>
<proteinExistence type="predicted"/>
<dbReference type="SUPFAM" id="SSF48498">
    <property type="entry name" value="Tetracyclin repressor-like, C-terminal domain"/>
    <property type="match status" value="1"/>
</dbReference>
<dbReference type="InterPro" id="IPR001647">
    <property type="entry name" value="HTH_TetR"/>
</dbReference>